<dbReference type="PROSITE" id="PS51534">
    <property type="entry name" value="SEFIR"/>
    <property type="match status" value="1"/>
</dbReference>
<dbReference type="InterPro" id="IPR039465">
    <property type="entry name" value="IL-17_rcpt-like"/>
</dbReference>
<name>A0AAQ5YKC5_AMPOC</name>
<dbReference type="AlphaFoldDB" id="A0AAQ5YKC5"/>
<keyword evidence="7" id="KW-0675">Receptor</keyword>
<evidence type="ECO:0000256" key="8">
    <source>
        <dbReference type="ARBA" id="ARBA00023180"/>
    </source>
</evidence>
<reference evidence="11" key="3">
    <citation type="submission" date="2025-09" db="UniProtKB">
        <authorList>
            <consortium name="Ensembl"/>
        </authorList>
    </citation>
    <scope>IDENTIFICATION</scope>
</reference>
<dbReference type="InterPro" id="IPR013568">
    <property type="entry name" value="SEFIR_dom"/>
</dbReference>
<dbReference type="PANTHER" id="PTHR15583:SF22">
    <property type="entry name" value="INTERLEUKIN-17 RECEPTOR A-LIKE"/>
    <property type="match status" value="1"/>
</dbReference>
<evidence type="ECO:0000256" key="9">
    <source>
        <dbReference type="SAM" id="SignalP"/>
    </source>
</evidence>
<keyword evidence="6" id="KW-0472">Membrane</keyword>
<evidence type="ECO:0000256" key="3">
    <source>
        <dbReference type="ARBA" id="ARBA00022692"/>
    </source>
</evidence>
<reference evidence="11" key="2">
    <citation type="submission" date="2025-08" db="UniProtKB">
        <authorList>
            <consortium name="Ensembl"/>
        </authorList>
    </citation>
    <scope>IDENTIFICATION</scope>
</reference>
<evidence type="ECO:0000256" key="1">
    <source>
        <dbReference type="ARBA" id="ARBA00004251"/>
    </source>
</evidence>
<evidence type="ECO:0000256" key="2">
    <source>
        <dbReference type="ARBA" id="ARBA00022475"/>
    </source>
</evidence>
<feature type="signal peptide" evidence="9">
    <location>
        <begin position="1"/>
        <end position="20"/>
    </location>
</feature>
<dbReference type="InterPro" id="IPR032356">
    <property type="entry name" value="IL17R_A/B_N"/>
</dbReference>
<organism evidence="11 12">
    <name type="scientific">Amphiprion ocellaris</name>
    <name type="common">Clown anemonefish</name>
    <dbReference type="NCBI Taxonomy" id="80972"/>
    <lineage>
        <taxon>Eukaryota</taxon>
        <taxon>Metazoa</taxon>
        <taxon>Chordata</taxon>
        <taxon>Craniata</taxon>
        <taxon>Vertebrata</taxon>
        <taxon>Euteleostomi</taxon>
        <taxon>Actinopterygii</taxon>
        <taxon>Neopterygii</taxon>
        <taxon>Teleostei</taxon>
        <taxon>Neoteleostei</taxon>
        <taxon>Acanthomorphata</taxon>
        <taxon>Ovalentaria</taxon>
        <taxon>Pomacentridae</taxon>
        <taxon>Amphiprion</taxon>
    </lineage>
</organism>
<evidence type="ECO:0000259" key="10">
    <source>
        <dbReference type="PROSITE" id="PS51534"/>
    </source>
</evidence>
<dbReference type="GeneTree" id="ENSGT00940000159018"/>
<evidence type="ECO:0000256" key="7">
    <source>
        <dbReference type="ARBA" id="ARBA00023170"/>
    </source>
</evidence>
<comment type="subcellular location">
    <subcellularLocation>
        <location evidence="1">Cell membrane</location>
        <topology evidence="1">Single-pass type I membrane protein</topology>
    </subcellularLocation>
</comment>
<dbReference type="Gene3D" id="2.60.40.2160">
    <property type="entry name" value="Interleukin-17 receptor A/B, fibronectin-III-like domain 1"/>
    <property type="match status" value="1"/>
</dbReference>
<dbReference type="GO" id="GO:0005886">
    <property type="term" value="C:plasma membrane"/>
    <property type="evidence" value="ECO:0007669"/>
    <property type="project" value="UniProtKB-SubCell"/>
</dbReference>
<dbReference type="Gene3D" id="3.40.50.11530">
    <property type="match status" value="1"/>
</dbReference>
<dbReference type="FunFam" id="3.40.50.11530:FF:000002">
    <property type="entry name" value="Interleukin 17 receptor A"/>
    <property type="match status" value="1"/>
</dbReference>
<keyword evidence="12" id="KW-1185">Reference proteome</keyword>
<dbReference type="InterPro" id="IPR043046">
    <property type="entry name" value="IL17RA/B_FnIII-like_2_sf"/>
</dbReference>
<dbReference type="PANTHER" id="PTHR15583">
    <property type="entry name" value="INTERLEUKIN-17 RECEPTOR"/>
    <property type="match status" value="1"/>
</dbReference>
<evidence type="ECO:0000256" key="4">
    <source>
        <dbReference type="ARBA" id="ARBA00022729"/>
    </source>
</evidence>
<evidence type="ECO:0000313" key="11">
    <source>
        <dbReference type="Ensembl" id="ENSAOCP00000052010.1"/>
    </source>
</evidence>
<dbReference type="Gene3D" id="2.60.40.2150">
    <property type="entry name" value="Interleukin-17 receptor A/B, fibronectin-III-like domain 2"/>
    <property type="match status" value="1"/>
</dbReference>
<feature type="domain" description="SEFIR" evidence="10">
    <location>
        <begin position="337"/>
        <end position="493"/>
    </location>
</feature>
<dbReference type="Pfam" id="PF16556">
    <property type="entry name" value="IL17R_fnIII_D1"/>
    <property type="match status" value="1"/>
</dbReference>
<proteinExistence type="predicted"/>
<dbReference type="Ensembl" id="ENSAOCT00000066422.1">
    <property type="protein sequence ID" value="ENSAOCP00000052010.1"/>
    <property type="gene ID" value="ENSAOCG00000010680.2"/>
</dbReference>
<evidence type="ECO:0000256" key="5">
    <source>
        <dbReference type="ARBA" id="ARBA00022989"/>
    </source>
</evidence>
<sequence length="581" mass="66749">MILFCFFCFCFTALLTVSSSLRILGSSLDCKQPGLDHCKINNCSEQRMVARREHAPIGPDWDPEHEEVGMDRHGLVPVMNVTWRIKADASIRTLNGSELNIVEENTNQSVCLQFSYSIKNLLNPNYSRWTFSLNEVVVEPGYTYMVSVFNLPQPEIGEYTIRKRITIPGCGDKRIQKVQLCLENGSLWEPNMSVLVNTKPKMLSIFVGFKATQYSERYQVSIQNSGFFYSMNVSKENRTSLNVTFQFGLWQLSQCEMFITIQPFFIRCKNECLSHKETIDYCTYYPLQTLILGTTLGLLVIGSCLACLLWRTFHKDPPNTSSSADKDQPEVFQLQQRKRVLIIYSLDHALYKNIILKLCAFLATKCGTEVVLDLLDSTRLGVLGSIQWLEWHKEQIENSSDKILILCSRGVQAKWRAMCGDKQVFLRQDACSFVGDMLTPSLSLLVPHFVRSTSFRKYIVAYFDDVCSEEDIPSPFNVTVRYKLMKQFEEVFFRILDTEKHEPGRMKQIEGLSEDKYHQCPSGRALRDAIQAFHAYQQEHPRWFEDELMESSELEVEENSDGIYGSAKTSTNLTTYCVHDS</sequence>
<evidence type="ECO:0000313" key="12">
    <source>
        <dbReference type="Proteomes" id="UP001501940"/>
    </source>
</evidence>
<dbReference type="GO" id="GO:0030368">
    <property type="term" value="F:interleukin-17 receptor activity"/>
    <property type="evidence" value="ECO:0007669"/>
    <property type="project" value="InterPro"/>
</dbReference>
<keyword evidence="3" id="KW-0812">Transmembrane</keyword>
<dbReference type="Pfam" id="PF08357">
    <property type="entry name" value="SEFIR"/>
    <property type="match status" value="1"/>
</dbReference>
<protein>
    <recommendedName>
        <fullName evidence="10">SEFIR domain-containing protein</fullName>
    </recommendedName>
</protein>
<keyword evidence="4 9" id="KW-0732">Signal</keyword>
<keyword evidence="2" id="KW-1003">Cell membrane</keyword>
<reference evidence="11 12" key="1">
    <citation type="submission" date="2022-01" db="EMBL/GenBank/DDBJ databases">
        <title>A chromosome-scale genome assembly of the false clownfish, Amphiprion ocellaris.</title>
        <authorList>
            <person name="Ryu T."/>
        </authorList>
    </citation>
    <scope>NUCLEOTIDE SEQUENCE [LARGE SCALE GENOMIC DNA]</scope>
</reference>
<feature type="chain" id="PRO_5043736658" description="SEFIR domain-containing protein" evidence="9">
    <location>
        <begin position="21"/>
        <end position="581"/>
    </location>
</feature>
<keyword evidence="8" id="KW-0325">Glycoprotein</keyword>
<dbReference type="InterPro" id="IPR038683">
    <property type="entry name" value="IL17RA/B_FnIII-like_1_sf"/>
</dbReference>
<keyword evidence="5" id="KW-1133">Transmembrane helix</keyword>
<accession>A0AAQ5YKC5</accession>
<dbReference type="Proteomes" id="UP001501940">
    <property type="component" value="Chromosome 3"/>
</dbReference>
<dbReference type="Pfam" id="PF16578">
    <property type="entry name" value="IL17R_fnIII_D2"/>
    <property type="match status" value="1"/>
</dbReference>
<evidence type="ECO:0000256" key="6">
    <source>
        <dbReference type="ARBA" id="ARBA00023136"/>
    </source>
</evidence>